<feature type="compositionally biased region" description="Polar residues" evidence="1">
    <location>
        <begin position="1"/>
        <end position="18"/>
    </location>
</feature>
<keyword evidence="3" id="KW-1185">Reference proteome</keyword>
<protein>
    <submittedName>
        <fullName evidence="2">Uncharacterized protein</fullName>
    </submittedName>
</protein>
<proteinExistence type="predicted"/>
<dbReference type="Proteomes" id="UP000634136">
    <property type="component" value="Unassembled WGS sequence"/>
</dbReference>
<feature type="region of interest" description="Disordered" evidence="1">
    <location>
        <begin position="1"/>
        <end position="25"/>
    </location>
</feature>
<dbReference type="EMBL" id="JAAIUW010000005">
    <property type="protein sequence ID" value="KAF7830043.1"/>
    <property type="molecule type" value="Genomic_DNA"/>
</dbReference>
<organism evidence="2 3">
    <name type="scientific">Senna tora</name>
    <dbReference type="NCBI Taxonomy" id="362788"/>
    <lineage>
        <taxon>Eukaryota</taxon>
        <taxon>Viridiplantae</taxon>
        <taxon>Streptophyta</taxon>
        <taxon>Embryophyta</taxon>
        <taxon>Tracheophyta</taxon>
        <taxon>Spermatophyta</taxon>
        <taxon>Magnoliopsida</taxon>
        <taxon>eudicotyledons</taxon>
        <taxon>Gunneridae</taxon>
        <taxon>Pentapetalae</taxon>
        <taxon>rosids</taxon>
        <taxon>fabids</taxon>
        <taxon>Fabales</taxon>
        <taxon>Fabaceae</taxon>
        <taxon>Caesalpinioideae</taxon>
        <taxon>Cassia clade</taxon>
        <taxon>Senna</taxon>
    </lineage>
</organism>
<accession>A0A834WQK9</accession>
<evidence type="ECO:0000256" key="1">
    <source>
        <dbReference type="SAM" id="MobiDB-lite"/>
    </source>
</evidence>
<sequence>MACASKNPQSTMCNNSPSARRPKYDEGHVSLFYVGNMK</sequence>
<evidence type="ECO:0000313" key="2">
    <source>
        <dbReference type="EMBL" id="KAF7830043.1"/>
    </source>
</evidence>
<evidence type="ECO:0000313" key="3">
    <source>
        <dbReference type="Proteomes" id="UP000634136"/>
    </source>
</evidence>
<dbReference type="AlphaFoldDB" id="A0A834WQK9"/>
<gene>
    <name evidence="2" type="ORF">G2W53_012376</name>
</gene>
<comment type="caution">
    <text evidence="2">The sequence shown here is derived from an EMBL/GenBank/DDBJ whole genome shotgun (WGS) entry which is preliminary data.</text>
</comment>
<reference evidence="2" key="1">
    <citation type="submission" date="2020-09" db="EMBL/GenBank/DDBJ databases">
        <title>Genome-Enabled Discovery of Anthraquinone Biosynthesis in Senna tora.</title>
        <authorList>
            <person name="Kang S.-H."/>
            <person name="Pandey R.P."/>
            <person name="Lee C.-M."/>
            <person name="Sim J.-S."/>
            <person name="Jeong J.-T."/>
            <person name="Choi B.-S."/>
            <person name="Jung M."/>
            <person name="Ginzburg D."/>
            <person name="Zhao K."/>
            <person name="Won S.Y."/>
            <person name="Oh T.-J."/>
            <person name="Yu Y."/>
            <person name="Kim N.-H."/>
            <person name="Lee O.R."/>
            <person name="Lee T.-H."/>
            <person name="Bashyal P."/>
            <person name="Kim T.-S."/>
            <person name="Lee W.-H."/>
            <person name="Kawkins C."/>
            <person name="Kim C.-K."/>
            <person name="Kim J.S."/>
            <person name="Ahn B.O."/>
            <person name="Rhee S.Y."/>
            <person name="Sohng J.K."/>
        </authorList>
    </citation>
    <scope>NUCLEOTIDE SEQUENCE</scope>
    <source>
        <tissue evidence="2">Leaf</tissue>
    </source>
</reference>
<name>A0A834WQK9_9FABA</name>